<proteinExistence type="predicted"/>
<reference evidence="1" key="1">
    <citation type="submission" date="2014-09" db="EMBL/GenBank/DDBJ databases">
        <authorList>
            <person name="Magalhaes I.L.F."/>
            <person name="Oliveira U."/>
            <person name="Santos F.R."/>
            <person name="Vidigal T.H.D.A."/>
            <person name="Brescovit A.D."/>
            <person name="Santos A.J."/>
        </authorList>
    </citation>
    <scope>NUCLEOTIDE SEQUENCE</scope>
    <source>
        <tissue evidence="1">Shoot tissue taken approximately 20 cm above the soil surface</tissue>
    </source>
</reference>
<protein>
    <submittedName>
        <fullName evidence="1">CPN60II</fullName>
    </submittedName>
</protein>
<accession>A0A0A9E5D2</accession>
<reference evidence="1" key="2">
    <citation type="journal article" date="2015" name="Data Brief">
        <title>Shoot transcriptome of the giant reed, Arundo donax.</title>
        <authorList>
            <person name="Barrero R.A."/>
            <person name="Guerrero F.D."/>
            <person name="Moolhuijzen P."/>
            <person name="Goolsby J.A."/>
            <person name="Tidwell J."/>
            <person name="Bellgard S.E."/>
            <person name="Bellgard M.I."/>
        </authorList>
    </citation>
    <scope>NUCLEOTIDE SEQUENCE</scope>
    <source>
        <tissue evidence="1">Shoot tissue taken approximately 20 cm above the soil surface</tissue>
    </source>
</reference>
<evidence type="ECO:0000313" key="1">
    <source>
        <dbReference type="EMBL" id="JAD94233.1"/>
    </source>
</evidence>
<dbReference type="EMBL" id="GBRH01203662">
    <property type="protein sequence ID" value="JAD94233.1"/>
    <property type="molecule type" value="Transcribed_RNA"/>
</dbReference>
<name>A0A0A9E5D2_ARUDO</name>
<sequence>MLQRTSSSA</sequence>
<organism evidence="1">
    <name type="scientific">Arundo donax</name>
    <name type="common">Giant reed</name>
    <name type="synonym">Donax arundinaceus</name>
    <dbReference type="NCBI Taxonomy" id="35708"/>
    <lineage>
        <taxon>Eukaryota</taxon>
        <taxon>Viridiplantae</taxon>
        <taxon>Streptophyta</taxon>
        <taxon>Embryophyta</taxon>
        <taxon>Tracheophyta</taxon>
        <taxon>Spermatophyta</taxon>
        <taxon>Magnoliopsida</taxon>
        <taxon>Liliopsida</taxon>
        <taxon>Poales</taxon>
        <taxon>Poaceae</taxon>
        <taxon>PACMAD clade</taxon>
        <taxon>Arundinoideae</taxon>
        <taxon>Arundineae</taxon>
        <taxon>Arundo</taxon>
    </lineage>
</organism>